<dbReference type="AlphaFoldDB" id="A0AAW1X5H6"/>
<dbReference type="Proteomes" id="UP001457282">
    <property type="component" value="Unassembled WGS sequence"/>
</dbReference>
<dbReference type="InterPro" id="IPR018247">
    <property type="entry name" value="EF_Hand_1_Ca_BS"/>
</dbReference>
<organism evidence="3 4">
    <name type="scientific">Rubus argutus</name>
    <name type="common">Southern blackberry</name>
    <dbReference type="NCBI Taxonomy" id="59490"/>
    <lineage>
        <taxon>Eukaryota</taxon>
        <taxon>Viridiplantae</taxon>
        <taxon>Streptophyta</taxon>
        <taxon>Embryophyta</taxon>
        <taxon>Tracheophyta</taxon>
        <taxon>Spermatophyta</taxon>
        <taxon>Magnoliopsida</taxon>
        <taxon>eudicotyledons</taxon>
        <taxon>Gunneridae</taxon>
        <taxon>Pentapetalae</taxon>
        <taxon>rosids</taxon>
        <taxon>fabids</taxon>
        <taxon>Rosales</taxon>
        <taxon>Rosaceae</taxon>
        <taxon>Rosoideae</taxon>
        <taxon>Rosoideae incertae sedis</taxon>
        <taxon>Rubus</taxon>
    </lineage>
</organism>
<name>A0AAW1X5H6_RUBAR</name>
<sequence>MEMEQLHAAALAYYEHGTPELQRLAWSFFQSMDTNGDKRISYSEFNDFLQHSGYNWILNDPNFFKRLDPNFFKRLDPNFSIPSYTSSTVKVI</sequence>
<dbReference type="SUPFAM" id="SSF47473">
    <property type="entry name" value="EF-hand"/>
    <property type="match status" value="1"/>
</dbReference>
<proteinExistence type="predicted"/>
<accession>A0AAW1X5H6</accession>
<evidence type="ECO:0000313" key="4">
    <source>
        <dbReference type="Proteomes" id="UP001457282"/>
    </source>
</evidence>
<dbReference type="EMBL" id="JBEDUW010000004">
    <property type="protein sequence ID" value="KAK9931288.1"/>
    <property type="molecule type" value="Genomic_DNA"/>
</dbReference>
<dbReference type="GO" id="GO:0005509">
    <property type="term" value="F:calcium ion binding"/>
    <property type="evidence" value="ECO:0007669"/>
    <property type="project" value="InterPro"/>
</dbReference>
<gene>
    <name evidence="3" type="ORF">M0R45_018568</name>
</gene>
<keyword evidence="4" id="KW-1185">Reference proteome</keyword>
<protein>
    <recommendedName>
        <fullName evidence="2">EF-hand domain-containing protein</fullName>
    </recommendedName>
</protein>
<dbReference type="PROSITE" id="PS50222">
    <property type="entry name" value="EF_HAND_2"/>
    <property type="match status" value="1"/>
</dbReference>
<evidence type="ECO:0000256" key="1">
    <source>
        <dbReference type="ARBA" id="ARBA00022837"/>
    </source>
</evidence>
<comment type="caution">
    <text evidence="3">The sequence shown here is derived from an EMBL/GenBank/DDBJ whole genome shotgun (WGS) entry which is preliminary data.</text>
</comment>
<feature type="domain" description="EF-hand" evidence="2">
    <location>
        <begin position="20"/>
        <end position="55"/>
    </location>
</feature>
<dbReference type="PROSITE" id="PS00018">
    <property type="entry name" value="EF_HAND_1"/>
    <property type="match status" value="1"/>
</dbReference>
<evidence type="ECO:0000313" key="3">
    <source>
        <dbReference type="EMBL" id="KAK9931288.1"/>
    </source>
</evidence>
<reference evidence="3 4" key="1">
    <citation type="journal article" date="2023" name="G3 (Bethesda)">
        <title>A chromosome-length genome assembly and annotation of blackberry (Rubus argutus, cv. 'Hillquist').</title>
        <authorList>
            <person name="Bruna T."/>
            <person name="Aryal R."/>
            <person name="Dudchenko O."/>
            <person name="Sargent D.J."/>
            <person name="Mead D."/>
            <person name="Buti M."/>
            <person name="Cavallini A."/>
            <person name="Hytonen T."/>
            <person name="Andres J."/>
            <person name="Pham M."/>
            <person name="Weisz D."/>
            <person name="Mascagni F."/>
            <person name="Usai G."/>
            <person name="Natali L."/>
            <person name="Bassil N."/>
            <person name="Fernandez G.E."/>
            <person name="Lomsadze A."/>
            <person name="Armour M."/>
            <person name="Olukolu B."/>
            <person name="Poorten T."/>
            <person name="Britton C."/>
            <person name="Davik J."/>
            <person name="Ashrafi H."/>
            <person name="Aiden E.L."/>
            <person name="Borodovsky M."/>
            <person name="Worthington M."/>
        </authorList>
    </citation>
    <scope>NUCLEOTIDE SEQUENCE [LARGE SCALE GENOMIC DNA]</scope>
    <source>
        <strain evidence="3">PI 553951</strain>
    </source>
</reference>
<dbReference type="InterPro" id="IPR011992">
    <property type="entry name" value="EF-hand-dom_pair"/>
</dbReference>
<dbReference type="InterPro" id="IPR002048">
    <property type="entry name" value="EF_hand_dom"/>
</dbReference>
<keyword evidence="1" id="KW-0106">Calcium</keyword>
<dbReference type="Gene3D" id="1.10.238.10">
    <property type="entry name" value="EF-hand"/>
    <property type="match status" value="1"/>
</dbReference>
<evidence type="ECO:0000259" key="2">
    <source>
        <dbReference type="PROSITE" id="PS50222"/>
    </source>
</evidence>